<name>A0A8J5IEK1_ZINOF</name>
<comment type="similarity">
    <text evidence="1 3">Belongs to the UDP-glycosyltransferase family.</text>
</comment>
<keyword evidence="3" id="KW-0328">Glycosyltransferase</keyword>
<dbReference type="InterPro" id="IPR035595">
    <property type="entry name" value="UDP_glycos_trans_CS"/>
</dbReference>
<evidence type="ECO:0000256" key="3">
    <source>
        <dbReference type="RuleBase" id="RU003718"/>
    </source>
</evidence>
<proteinExistence type="inferred from homology"/>
<dbReference type="CDD" id="cd03784">
    <property type="entry name" value="GT1_Gtf-like"/>
    <property type="match status" value="1"/>
</dbReference>
<evidence type="ECO:0000256" key="4">
    <source>
        <dbReference type="RuleBase" id="RU362057"/>
    </source>
</evidence>
<keyword evidence="2 3" id="KW-0808">Transferase</keyword>
<evidence type="ECO:0000256" key="1">
    <source>
        <dbReference type="ARBA" id="ARBA00009995"/>
    </source>
</evidence>
<dbReference type="EC" id="2.4.1.-" evidence="4"/>
<dbReference type="PROSITE" id="PS00375">
    <property type="entry name" value="UDPGT"/>
    <property type="match status" value="1"/>
</dbReference>
<dbReference type="Proteomes" id="UP000734854">
    <property type="component" value="Unassembled WGS sequence"/>
</dbReference>
<keyword evidence="6" id="KW-1185">Reference proteome</keyword>
<dbReference type="Gene3D" id="3.40.50.2000">
    <property type="entry name" value="Glycogen Phosphorylase B"/>
    <property type="match status" value="2"/>
</dbReference>
<gene>
    <name evidence="5" type="ORF">ZIOFF_007896</name>
</gene>
<dbReference type="InterPro" id="IPR002213">
    <property type="entry name" value="UDP_glucos_trans"/>
</dbReference>
<evidence type="ECO:0000313" key="5">
    <source>
        <dbReference type="EMBL" id="KAG6534015.1"/>
    </source>
</evidence>
<reference evidence="5 6" key="1">
    <citation type="submission" date="2020-08" db="EMBL/GenBank/DDBJ databases">
        <title>Plant Genome Project.</title>
        <authorList>
            <person name="Zhang R.-G."/>
        </authorList>
    </citation>
    <scope>NUCLEOTIDE SEQUENCE [LARGE SCALE GENOMIC DNA]</scope>
    <source>
        <tissue evidence="5">Rhizome</tissue>
    </source>
</reference>
<dbReference type="FunFam" id="3.40.50.2000:FF:000019">
    <property type="entry name" value="Glycosyltransferase"/>
    <property type="match status" value="1"/>
</dbReference>
<accession>A0A8J5IEK1</accession>
<evidence type="ECO:0000256" key="2">
    <source>
        <dbReference type="ARBA" id="ARBA00022679"/>
    </source>
</evidence>
<dbReference type="GO" id="GO:0080044">
    <property type="term" value="F:quercetin 7-O-glucosyltransferase activity"/>
    <property type="evidence" value="ECO:0007669"/>
    <property type="project" value="TreeGrafter"/>
</dbReference>
<sequence length="522" mass="58186">MRKLARDGDMPHSWHRRRAAVTRRFSINKKDGHLCFVIELVRANVRSKAVDMDSGLRHFLFVTFPSQGHINPVVHLARRLAGSAGVLSTFALSISSYNRMFTNGDVPNDGLVAYAPISDGYDDGIKEESQFNHFMSQLKSVGSRSLSALLDSLAAAGRPATCVVYTIFVPWAADVARRHRIDSALYWIQPATLFSIYYHYFHSYDAVIAANLHDLSYVVNFPGVPPVRIRDLPSFITTIVPDDDFYSIFTVLKELFESLDSETTATMKPKVLMNSFDDLEPDAIASVVEHFRLFTVGPVVPSWSFTGEAEEDKEAAAVRHIRWLDAQEEGSVVYVSFGSYMKLRQRELEQLLNGLRESNRPFLWVVRENNRGELDGQMEEEEAGKGKGMVVEWCDQVKVLAHRAVGCFVTHCGWNSVTEGLVCGVPTVGAPRWSDQKTVATLAEVAWGTGVRAEVDEEGAVTTAELRRCLEVVMGGGEAGERMRRKAAEWSGRARDAVSDGGSSDRNLRTFVEAIRKGKLRD</sequence>
<dbReference type="EMBL" id="JACMSC010000002">
    <property type="protein sequence ID" value="KAG6534015.1"/>
    <property type="molecule type" value="Genomic_DNA"/>
</dbReference>
<dbReference type="PANTHER" id="PTHR11926">
    <property type="entry name" value="GLUCOSYL/GLUCURONOSYL TRANSFERASES"/>
    <property type="match status" value="1"/>
</dbReference>
<protein>
    <recommendedName>
        <fullName evidence="4">Glycosyltransferase</fullName>
        <ecNumber evidence="4">2.4.1.-</ecNumber>
    </recommendedName>
</protein>
<dbReference type="PANTHER" id="PTHR11926:SF1534">
    <property type="entry name" value="GLYCOSYLTRANSFERASE"/>
    <property type="match status" value="1"/>
</dbReference>
<dbReference type="SUPFAM" id="SSF53756">
    <property type="entry name" value="UDP-Glycosyltransferase/glycogen phosphorylase"/>
    <property type="match status" value="1"/>
</dbReference>
<dbReference type="AlphaFoldDB" id="A0A8J5IEK1"/>
<organism evidence="5 6">
    <name type="scientific">Zingiber officinale</name>
    <name type="common">Ginger</name>
    <name type="synonym">Amomum zingiber</name>
    <dbReference type="NCBI Taxonomy" id="94328"/>
    <lineage>
        <taxon>Eukaryota</taxon>
        <taxon>Viridiplantae</taxon>
        <taxon>Streptophyta</taxon>
        <taxon>Embryophyta</taxon>
        <taxon>Tracheophyta</taxon>
        <taxon>Spermatophyta</taxon>
        <taxon>Magnoliopsida</taxon>
        <taxon>Liliopsida</taxon>
        <taxon>Zingiberales</taxon>
        <taxon>Zingiberaceae</taxon>
        <taxon>Zingiber</taxon>
    </lineage>
</organism>
<evidence type="ECO:0000313" key="6">
    <source>
        <dbReference type="Proteomes" id="UP000734854"/>
    </source>
</evidence>
<comment type="caution">
    <text evidence="5">The sequence shown here is derived from an EMBL/GenBank/DDBJ whole genome shotgun (WGS) entry which is preliminary data.</text>
</comment>
<dbReference type="GO" id="GO:0080043">
    <property type="term" value="F:quercetin 3-O-glucosyltransferase activity"/>
    <property type="evidence" value="ECO:0007669"/>
    <property type="project" value="TreeGrafter"/>
</dbReference>
<dbReference type="Pfam" id="PF00201">
    <property type="entry name" value="UDPGT"/>
    <property type="match status" value="1"/>
</dbReference>